<dbReference type="NCBIfam" id="TIGR02419">
    <property type="entry name" value="C4_traR_proteo"/>
    <property type="match status" value="1"/>
</dbReference>
<dbReference type="eggNOG" id="COG1734">
    <property type="taxonomic scope" value="Bacteria"/>
</dbReference>
<evidence type="ECO:0000313" key="6">
    <source>
        <dbReference type="EMBL" id="ABQ19898.1"/>
    </source>
</evidence>
<dbReference type="SUPFAM" id="SSF57716">
    <property type="entry name" value="Glucocorticoid receptor-like (DNA-binding domain)"/>
    <property type="match status" value="1"/>
</dbReference>
<evidence type="ECO:0000313" key="7">
    <source>
        <dbReference type="EMBL" id="ABQ20608.1"/>
    </source>
</evidence>
<name>A0A0H3AG87_VIBC3</name>
<gene>
    <name evidence="6" type="ordered locus">VC0395_A0669</name>
    <name evidence="7" type="ordered locus">VC0395_A0768</name>
</gene>
<dbReference type="KEGG" id="vcr:VC395_1166"/>
<evidence type="ECO:0000256" key="4">
    <source>
        <dbReference type="PROSITE-ProRule" id="PRU00510"/>
    </source>
</evidence>
<evidence type="ECO:0000259" key="5">
    <source>
        <dbReference type="Pfam" id="PF01258"/>
    </source>
</evidence>
<protein>
    <submittedName>
        <fullName evidence="6">Conserved domain protein</fullName>
    </submittedName>
</protein>
<evidence type="ECO:0000313" key="8">
    <source>
        <dbReference type="Proteomes" id="UP000000249"/>
    </source>
</evidence>
<dbReference type="EMBL" id="CP000627">
    <property type="protein sequence ID" value="ABQ19898.1"/>
    <property type="molecule type" value="Genomic_DNA"/>
</dbReference>
<keyword evidence="1" id="KW-0479">Metal-binding</keyword>
<dbReference type="InterPro" id="IPR012783">
    <property type="entry name" value="Znf_C4_TraR"/>
</dbReference>
<feature type="zinc finger region" description="dksA C4-type" evidence="4">
    <location>
        <begin position="45"/>
        <end position="69"/>
    </location>
</feature>
<sequence>MSDLFDKAQERDQEFLALALSNHHAARRNMIQEQPDEDEEGNRYCLSCGSEIPKRRIEAQPEAVRCVSCQSRKEPH</sequence>
<dbReference type="GO" id="GO:0008270">
    <property type="term" value="F:zinc ion binding"/>
    <property type="evidence" value="ECO:0007669"/>
    <property type="project" value="UniProtKB-KW"/>
</dbReference>
<organism evidence="6 8">
    <name type="scientific">Vibrio cholerae serotype O1 (strain ATCC 39541 / Classical Ogawa 395 / O395)</name>
    <dbReference type="NCBI Taxonomy" id="345073"/>
    <lineage>
        <taxon>Bacteria</taxon>
        <taxon>Pseudomonadati</taxon>
        <taxon>Pseudomonadota</taxon>
        <taxon>Gammaproteobacteria</taxon>
        <taxon>Vibrionales</taxon>
        <taxon>Vibrionaceae</taxon>
        <taxon>Vibrio</taxon>
    </lineage>
</organism>
<dbReference type="Gene3D" id="1.20.120.910">
    <property type="entry name" value="DksA, coiled-coil domain"/>
    <property type="match status" value="1"/>
</dbReference>
<evidence type="ECO:0000256" key="3">
    <source>
        <dbReference type="ARBA" id="ARBA00022833"/>
    </source>
</evidence>
<dbReference type="RefSeq" id="WP_001281318.1">
    <property type="nucleotide sequence ID" value="NC_009457.1"/>
</dbReference>
<accession>A0A0H3AG87</accession>
<dbReference type="KEGG" id="vco:VC0395_A0669"/>
<dbReference type="EMBL" id="CP000627">
    <property type="protein sequence ID" value="ABQ20608.1"/>
    <property type="molecule type" value="Genomic_DNA"/>
</dbReference>
<dbReference type="OrthoDB" id="962301at2"/>
<keyword evidence="2" id="KW-0863">Zinc-finger</keyword>
<dbReference type="InterPro" id="IPR000962">
    <property type="entry name" value="Znf_DskA_TraR"/>
</dbReference>
<feature type="domain" description="Zinc finger DksA/TraR C4-type" evidence="5">
    <location>
        <begin position="44"/>
        <end position="74"/>
    </location>
</feature>
<dbReference type="KEGG" id="vcr:VC395_1265"/>
<dbReference type="Pfam" id="PF01258">
    <property type="entry name" value="zf-dskA_traR"/>
    <property type="match status" value="1"/>
</dbReference>
<dbReference type="PROSITE" id="PS51128">
    <property type="entry name" value="ZF_DKSA_2"/>
    <property type="match status" value="1"/>
</dbReference>
<evidence type="ECO:0000256" key="1">
    <source>
        <dbReference type="ARBA" id="ARBA00022723"/>
    </source>
</evidence>
<reference evidence="6 8" key="1">
    <citation type="submission" date="2007-03" db="EMBL/GenBank/DDBJ databases">
        <authorList>
            <person name="Heidelberg J."/>
        </authorList>
    </citation>
    <scope>NUCLEOTIDE SEQUENCE [LARGE SCALE GENOMIC DNA]</scope>
    <source>
        <strain evidence="8">ATCC 39541 / Classical Ogawa 395 / O395</strain>
        <strain evidence="6">O395</strain>
    </source>
</reference>
<dbReference type="AlphaFoldDB" id="A0A0H3AG87"/>
<dbReference type="Proteomes" id="UP000000249">
    <property type="component" value="Chromosome 1"/>
</dbReference>
<evidence type="ECO:0000256" key="2">
    <source>
        <dbReference type="ARBA" id="ARBA00022771"/>
    </source>
</evidence>
<proteinExistence type="predicted"/>
<keyword evidence="3" id="KW-0862">Zinc</keyword>
<dbReference type="KEGG" id="vco:VC0395_A0768"/>
<dbReference type="PATRIC" id="fig|345073.21.peg.1133"/>